<evidence type="ECO:0000256" key="4">
    <source>
        <dbReference type="ARBA" id="ARBA00022517"/>
    </source>
</evidence>
<dbReference type="FunFam" id="2.40.10.230:FF:000002">
    <property type="entry name" value="H/ACA ribonucleoprotein complex non-core subunit NAF1"/>
    <property type="match status" value="1"/>
</dbReference>
<feature type="compositionally biased region" description="Low complexity" evidence="13">
    <location>
        <begin position="457"/>
        <end position="471"/>
    </location>
</feature>
<evidence type="ECO:0000256" key="7">
    <source>
        <dbReference type="ARBA" id="ARBA00022884"/>
    </source>
</evidence>
<evidence type="ECO:0000256" key="6">
    <source>
        <dbReference type="ARBA" id="ARBA00022553"/>
    </source>
</evidence>
<evidence type="ECO:0000256" key="1">
    <source>
        <dbReference type="ARBA" id="ARBA00004123"/>
    </source>
</evidence>
<keyword evidence="8" id="KW-0539">Nucleus</keyword>
<dbReference type="InterPro" id="IPR007504">
    <property type="entry name" value="H/ACA_rnp_Gar1/Naf1"/>
</dbReference>
<feature type="compositionally biased region" description="Acidic residues" evidence="13">
    <location>
        <begin position="227"/>
        <end position="243"/>
    </location>
</feature>
<dbReference type="GO" id="GO:0005634">
    <property type="term" value="C:nucleus"/>
    <property type="evidence" value="ECO:0007669"/>
    <property type="project" value="UniProtKB-SubCell"/>
</dbReference>
<name>A0AA35NDW7_SACMI</name>
<dbReference type="SUPFAM" id="SSF50447">
    <property type="entry name" value="Translation proteins"/>
    <property type="match status" value="1"/>
</dbReference>
<accession>A0AA35NDW7</accession>
<organism evidence="14 15">
    <name type="scientific">Saccharomyces mikatae IFO 1815</name>
    <dbReference type="NCBI Taxonomy" id="226126"/>
    <lineage>
        <taxon>Eukaryota</taxon>
        <taxon>Fungi</taxon>
        <taxon>Dikarya</taxon>
        <taxon>Ascomycota</taxon>
        <taxon>Saccharomycotina</taxon>
        <taxon>Saccharomycetes</taxon>
        <taxon>Saccharomycetales</taxon>
        <taxon>Saccharomycetaceae</taxon>
        <taxon>Saccharomyces</taxon>
    </lineage>
</organism>
<reference evidence="14" key="1">
    <citation type="submission" date="2022-10" db="EMBL/GenBank/DDBJ databases">
        <authorList>
            <person name="Byrne P K."/>
        </authorList>
    </citation>
    <scope>NUCLEOTIDE SEQUENCE</scope>
    <source>
        <strain evidence="14">IFO1815</strain>
    </source>
</reference>
<feature type="compositionally biased region" description="Basic residues" evidence="13">
    <location>
        <begin position="248"/>
        <end position="263"/>
    </location>
</feature>
<comment type="similarity">
    <text evidence="2">Belongs to the NAF1 family.</text>
</comment>
<feature type="region of interest" description="Disordered" evidence="13">
    <location>
        <begin position="409"/>
        <end position="444"/>
    </location>
</feature>
<evidence type="ECO:0000256" key="12">
    <source>
        <dbReference type="ARBA" id="ARBA00076743"/>
    </source>
</evidence>
<evidence type="ECO:0000313" key="14">
    <source>
        <dbReference type="EMBL" id="CAI4035987.1"/>
    </source>
</evidence>
<protein>
    <recommendedName>
        <fullName evidence="3">H/ACA ribonucleoprotein complex non-core subunit NAF1</fullName>
    </recommendedName>
    <alternativeName>
        <fullName evidence="12">Nuclear assembly factor 1</fullName>
    </alternativeName>
</protein>
<keyword evidence="6" id="KW-0597">Phosphoprotein</keyword>
<comment type="function">
    <text evidence="10">RNA-binding protein required for the maturation of box H/ACA snoRNPs complex and ribosome biogenesis. During assembly of the H/ACA snoRNPs complex, it associates with the complex and disappears during maturation of the complex and is replaced by GAR1 to yield mature H/ACA snoRNPs complex. Acts as a competitive binder for CBF5 probably required to prevent non-cognate RNAs from being loaded during transport of the particle by inducing a non-productive conformation of CBF5.</text>
</comment>
<dbReference type="EMBL" id="OX365770">
    <property type="protein sequence ID" value="CAI4035987.1"/>
    <property type="molecule type" value="Genomic_DNA"/>
</dbReference>
<evidence type="ECO:0000256" key="3">
    <source>
        <dbReference type="ARBA" id="ARBA00021438"/>
    </source>
</evidence>
<keyword evidence="4" id="KW-0690">Ribosome biogenesis</keyword>
<feature type="compositionally biased region" description="Polar residues" evidence="13">
    <location>
        <begin position="424"/>
        <end position="434"/>
    </location>
</feature>
<dbReference type="Gene3D" id="2.40.10.230">
    <property type="entry name" value="Probable tRNA pseudouridine synthase domain"/>
    <property type="match status" value="1"/>
</dbReference>
<dbReference type="Pfam" id="PF04410">
    <property type="entry name" value="Gar1"/>
    <property type="match status" value="1"/>
</dbReference>
<evidence type="ECO:0000256" key="9">
    <source>
        <dbReference type="ARBA" id="ARBA00023274"/>
    </source>
</evidence>
<keyword evidence="7" id="KW-0694">RNA-binding</keyword>
<dbReference type="GO" id="GO:0001522">
    <property type="term" value="P:pseudouridine synthesis"/>
    <property type="evidence" value="ECO:0007669"/>
    <property type="project" value="InterPro"/>
</dbReference>
<evidence type="ECO:0000256" key="13">
    <source>
        <dbReference type="SAM" id="MobiDB-lite"/>
    </source>
</evidence>
<evidence type="ECO:0000256" key="2">
    <source>
        <dbReference type="ARBA" id="ARBA00009801"/>
    </source>
</evidence>
<dbReference type="GO" id="GO:0000493">
    <property type="term" value="P:box H/ACA snoRNP assembly"/>
    <property type="evidence" value="ECO:0007669"/>
    <property type="project" value="InterPro"/>
</dbReference>
<keyword evidence="5" id="KW-0698">rRNA processing</keyword>
<feature type="compositionally biased region" description="Basic and acidic residues" evidence="13">
    <location>
        <begin position="309"/>
        <end position="318"/>
    </location>
</feature>
<dbReference type="PANTHER" id="PTHR31633:SF1">
    <property type="entry name" value="H_ACA RIBONUCLEOPROTEIN COMPLEX NON-CORE SUBUNIT NAF1"/>
    <property type="match status" value="1"/>
</dbReference>
<dbReference type="GO" id="GO:0003723">
    <property type="term" value="F:RNA binding"/>
    <property type="evidence" value="ECO:0007669"/>
    <property type="project" value="UniProtKB-KW"/>
</dbReference>
<dbReference type="Proteomes" id="UP001161438">
    <property type="component" value="Chromosome 14"/>
</dbReference>
<dbReference type="RefSeq" id="XP_056079107.1">
    <property type="nucleotide sequence ID" value="XM_056225272.1"/>
</dbReference>
<dbReference type="InterPro" id="IPR040309">
    <property type="entry name" value="Naf1"/>
</dbReference>
<dbReference type="PANTHER" id="PTHR31633">
    <property type="entry name" value="H/ACA RIBONUCLEOPROTEIN COMPLEX NON-CORE SUBUNIT NAF1"/>
    <property type="match status" value="1"/>
</dbReference>
<feature type="compositionally biased region" description="Basic and acidic residues" evidence="13">
    <location>
        <begin position="264"/>
        <end position="274"/>
    </location>
</feature>
<feature type="region of interest" description="Disordered" evidence="13">
    <location>
        <begin position="1"/>
        <end position="100"/>
    </location>
</feature>
<gene>
    <name evidence="14" type="primary">SMKI14G1980</name>
    <name evidence="14" type="ORF">SMKI_14G1980</name>
</gene>
<dbReference type="AlphaFoldDB" id="A0AA35NDW7"/>
<keyword evidence="9" id="KW-0687">Ribonucleoprotein</keyword>
<evidence type="ECO:0000313" key="15">
    <source>
        <dbReference type="Proteomes" id="UP001161438"/>
    </source>
</evidence>
<evidence type="ECO:0000256" key="10">
    <source>
        <dbReference type="ARBA" id="ARBA00054735"/>
    </source>
</evidence>
<proteinExistence type="inferred from homology"/>
<dbReference type="GO" id="GO:0006364">
    <property type="term" value="P:rRNA processing"/>
    <property type="evidence" value="ECO:0007669"/>
    <property type="project" value="UniProtKB-KW"/>
</dbReference>
<feature type="region of interest" description="Disordered" evidence="13">
    <location>
        <begin position="452"/>
        <end position="471"/>
    </location>
</feature>
<dbReference type="GO" id="GO:0005732">
    <property type="term" value="C:sno(s)RNA-containing ribonucleoprotein complex"/>
    <property type="evidence" value="ECO:0007669"/>
    <property type="project" value="InterPro"/>
</dbReference>
<evidence type="ECO:0000256" key="8">
    <source>
        <dbReference type="ARBA" id="ARBA00023242"/>
    </source>
</evidence>
<dbReference type="InterPro" id="IPR009000">
    <property type="entry name" value="Transl_B-barrel_sf"/>
</dbReference>
<evidence type="ECO:0000256" key="11">
    <source>
        <dbReference type="ARBA" id="ARBA00065983"/>
    </source>
</evidence>
<feature type="compositionally biased region" description="Low complexity" evidence="13">
    <location>
        <begin position="53"/>
        <end position="63"/>
    </location>
</feature>
<dbReference type="InterPro" id="IPR038664">
    <property type="entry name" value="Gar1/Naf1_Cbf5-bd_sf"/>
</dbReference>
<keyword evidence="15" id="KW-1185">Reference proteome</keyword>
<sequence length="471" mass="52481">MGDDLFSKALENPDQDLNLELPKDDVDLGLLGDGGDDGKNDEAAVDAARLAGSSSESSGGSSDADSDSDSADQDTDEDTIENENEDEDASPSGPIISKNEIIEETVPELPEDYEISERTTITPIGVLKSAFENNIIIHAMLSGEKRVLKEGSIFCLEDRTLIGMLTEVFGPLQNPFYRIKLPDSKGDLFNELKARLGEKACIVTPDAHWIDTFELKRNKGTDASNGYDEELPEEEQEFSDDEKEALFKKMKKQQQQQRKKRDNRKQPNDSDNVKVKKARQPKASNLPKLVPPLGMSNGAPLQHGYKSRNARENTKHEASTTPNRNRSPLVPMVPQQQFPVNNYPYPPQPNNMSYPPYPAFPQPSNFQYPPPPFGQVSSAQFSNMIPYGNAAPAFNNMPLPTQPPFMPLTQSQPPHSYSAPPMGQMQNPVYTQPSPQMPPHGNGNFQQVMELHQILLQQQQQQQQQQQDPRN</sequence>
<feature type="compositionally biased region" description="Acidic residues" evidence="13">
    <location>
        <begin position="64"/>
        <end position="89"/>
    </location>
</feature>
<comment type="subunit">
    <text evidence="11">During assembly of the complex, component of the small nucleolar ribonucleoprotein particles containing H/ACA-type snoRNAs (H/ACA snoRNPs) which contains CBF5, NAF1, NHP2 and NOP10 proteins. Interacts with SHQ1. Interacts directly with CBF5. Interacts with hyperphosphorylated C-terminal domain (CTD) of RNA polymerase II large subunit (RPB1).</text>
</comment>
<dbReference type="GeneID" id="80920875"/>
<evidence type="ECO:0000256" key="5">
    <source>
        <dbReference type="ARBA" id="ARBA00022552"/>
    </source>
</evidence>
<feature type="region of interest" description="Disordered" evidence="13">
    <location>
        <begin position="220"/>
        <end position="330"/>
    </location>
</feature>
<comment type="subcellular location">
    <subcellularLocation>
        <location evidence="1">Nucleus</location>
    </subcellularLocation>
</comment>